<feature type="transmembrane region" description="Helical" evidence="8">
    <location>
        <begin position="198"/>
        <end position="220"/>
    </location>
</feature>
<comment type="subcellular location">
    <subcellularLocation>
        <location evidence="1">Cell membrane</location>
        <topology evidence="1">Multi-pass membrane protein</topology>
    </subcellularLocation>
</comment>
<feature type="transmembrane region" description="Helical" evidence="8">
    <location>
        <begin position="62"/>
        <end position="87"/>
    </location>
</feature>
<dbReference type="Proteomes" id="UP000001822">
    <property type="component" value="Chromosome"/>
</dbReference>
<keyword evidence="7 8" id="KW-0472">Membrane</keyword>
<feature type="transmembrane region" description="Helical" evidence="8">
    <location>
        <begin position="226"/>
        <end position="256"/>
    </location>
</feature>
<name>A0A6N4ST62_CYTH3</name>
<dbReference type="PANTHER" id="PTHR21716:SF53">
    <property type="entry name" value="PERMEASE PERM-RELATED"/>
    <property type="match status" value="1"/>
</dbReference>
<keyword evidence="6 8" id="KW-1133">Transmembrane helix</keyword>
<dbReference type="PANTHER" id="PTHR21716">
    <property type="entry name" value="TRANSMEMBRANE PROTEIN"/>
    <property type="match status" value="1"/>
</dbReference>
<comment type="similarity">
    <text evidence="2">Belongs to the autoinducer-2 exporter (AI-2E) (TC 2.A.86) family.</text>
</comment>
<dbReference type="KEGG" id="chu:CHU_2298"/>
<evidence type="ECO:0000313" key="10">
    <source>
        <dbReference type="EMBL" id="ABG59559.1"/>
    </source>
</evidence>
<evidence type="ECO:0000259" key="9">
    <source>
        <dbReference type="PROSITE" id="PS50156"/>
    </source>
</evidence>
<evidence type="ECO:0000256" key="3">
    <source>
        <dbReference type="ARBA" id="ARBA00022448"/>
    </source>
</evidence>
<keyword evidence="5 8" id="KW-0812">Transmembrane</keyword>
<protein>
    <recommendedName>
        <fullName evidence="9">SSD domain-containing protein</fullName>
    </recommendedName>
</protein>
<sequence length="371" mass="41766">MEHVQISRLLQNLLITVILVTTMIFASTWLIPVSWAFLFACLLYPVCMFIERKGLNRTLTSMLVTLLFCVIMFFIMYFLIMQALLIIQTNDNVLHKIKEGIESVILHIQSKTGLEFYHPHSLKESLSTIFQNGMSVISTQLSSVGTNVLTIALTPVFLFFILNLRGLVKAFYIKNYKGNDLESIQTFITKSLTSMKNYLWGTMILTAVTAVMTYIILMLFGVKSAIFFSVFLAILNIIPYLGNLIAYIAILSFVWVTKESVSILIYITICLYFSNMIQENILRPKLVGDKMEINAFLVLSAVMLGAIIWGVSGMVLFVPFLGIAKALVESNPEWNKYALLFASADHTKKIPFAKLKEKIGAKKSNGSTPDV</sequence>
<dbReference type="Pfam" id="PF01594">
    <property type="entry name" value="AI-2E_transport"/>
    <property type="match status" value="1"/>
</dbReference>
<evidence type="ECO:0000256" key="8">
    <source>
        <dbReference type="SAM" id="Phobius"/>
    </source>
</evidence>
<feature type="transmembrane region" description="Helical" evidence="8">
    <location>
        <begin position="148"/>
        <end position="168"/>
    </location>
</feature>
<evidence type="ECO:0000256" key="4">
    <source>
        <dbReference type="ARBA" id="ARBA00022475"/>
    </source>
</evidence>
<feature type="transmembrane region" description="Helical" evidence="8">
    <location>
        <begin position="9"/>
        <end position="27"/>
    </location>
</feature>
<keyword evidence="4" id="KW-1003">Cell membrane</keyword>
<keyword evidence="11" id="KW-1185">Reference proteome</keyword>
<dbReference type="AlphaFoldDB" id="A0A6N4ST62"/>
<proteinExistence type="inferred from homology"/>
<dbReference type="OrthoDB" id="9793390at2"/>
<dbReference type="PROSITE" id="PS50156">
    <property type="entry name" value="SSD"/>
    <property type="match status" value="1"/>
</dbReference>
<dbReference type="InterPro" id="IPR002549">
    <property type="entry name" value="AI-2E-like"/>
</dbReference>
<gene>
    <name evidence="10" type="ordered locus">CHU_2298</name>
</gene>
<keyword evidence="3" id="KW-0813">Transport</keyword>
<dbReference type="RefSeq" id="WP_011585676.1">
    <property type="nucleotide sequence ID" value="NC_008255.1"/>
</dbReference>
<organism evidence="10 11">
    <name type="scientific">Cytophaga hutchinsonii (strain ATCC 33406 / DSM 1761 / CIP 103989 / NBRC 15051 / NCIMB 9469 / D465)</name>
    <dbReference type="NCBI Taxonomy" id="269798"/>
    <lineage>
        <taxon>Bacteria</taxon>
        <taxon>Pseudomonadati</taxon>
        <taxon>Bacteroidota</taxon>
        <taxon>Cytophagia</taxon>
        <taxon>Cytophagales</taxon>
        <taxon>Cytophagaceae</taxon>
        <taxon>Cytophaga</taxon>
    </lineage>
</organism>
<dbReference type="GO" id="GO:0005886">
    <property type="term" value="C:plasma membrane"/>
    <property type="evidence" value="ECO:0007669"/>
    <property type="project" value="UniProtKB-SubCell"/>
</dbReference>
<evidence type="ECO:0000313" key="11">
    <source>
        <dbReference type="Proteomes" id="UP000001822"/>
    </source>
</evidence>
<evidence type="ECO:0000256" key="2">
    <source>
        <dbReference type="ARBA" id="ARBA00009773"/>
    </source>
</evidence>
<feature type="transmembrane region" description="Helical" evidence="8">
    <location>
        <begin position="293"/>
        <end position="321"/>
    </location>
</feature>
<evidence type="ECO:0000256" key="1">
    <source>
        <dbReference type="ARBA" id="ARBA00004651"/>
    </source>
</evidence>
<feature type="domain" description="SSD" evidence="9">
    <location>
        <begin position="144"/>
        <end position="253"/>
    </location>
</feature>
<feature type="transmembrane region" description="Helical" evidence="8">
    <location>
        <begin position="263"/>
        <end position="281"/>
    </location>
</feature>
<evidence type="ECO:0000256" key="5">
    <source>
        <dbReference type="ARBA" id="ARBA00022692"/>
    </source>
</evidence>
<dbReference type="InterPro" id="IPR000731">
    <property type="entry name" value="SSD"/>
</dbReference>
<dbReference type="EMBL" id="CP000383">
    <property type="protein sequence ID" value="ABG59559.1"/>
    <property type="molecule type" value="Genomic_DNA"/>
</dbReference>
<reference evidence="10 11" key="1">
    <citation type="journal article" date="2007" name="Appl. Environ. Microbiol.">
        <title>Genome sequence of the cellulolytic gliding bacterium Cytophaga hutchinsonii.</title>
        <authorList>
            <person name="Xie G."/>
            <person name="Bruce D.C."/>
            <person name="Challacombe J.F."/>
            <person name="Chertkov O."/>
            <person name="Detter J.C."/>
            <person name="Gilna P."/>
            <person name="Han C.S."/>
            <person name="Lucas S."/>
            <person name="Misra M."/>
            <person name="Myers G.L."/>
            <person name="Richardson P."/>
            <person name="Tapia R."/>
            <person name="Thayer N."/>
            <person name="Thompson L.S."/>
            <person name="Brettin T.S."/>
            <person name="Henrissat B."/>
            <person name="Wilson D.B."/>
            <person name="McBride M.J."/>
        </authorList>
    </citation>
    <scope>NUCLEOTIDE SEQUENCE [LARGE SCALE GENOMIC DNA]</scope>
    <source>
        <strain evidence="11">ATCC 33406 / DSM 1761 / CIP 103989 / NBRC 15051 / NCIMB 9469 / D465</strain>
    </source>
</reference>
<evidence type="ECO:0000256" key="6">
    <source>
        <dbReference type="ARBA" id="ARBA00022989"/>
    </source>
</evidence>
<evidence type="ECO:0000256" key="7">
    <source>
        <dbReference type="ARBA" id="ARBA00023136"/>
    </source>
</evidence>
<accession>A0A6N4ST62</accession>